<dbReference type="EMBL" id="CP000270">
    <property type="protein sequence ID" value="ABE30259.1"/>
    <property type="molecule type" value="Genomic_DNA"/>
</dbReference>
<evidence type="ECO:0000313" key="8">
    <source>
        <dbReference type="Proteomes" id="UP000001817"/>
    </source>
</evidence>
<accession>Q140I0</accession>
<evidence type="ECO:0000256" key="2">
    <source>
        <dbReference type="ARBA" id="ARBA00023015"/>
    </source>
</evidence>
<evidence type="ECO:0000259" key="6">
    <source>
        <dbReference type="PROSITE" id="PS50977"/>
    </source>
</evidence>
<evidence type="ECO:0000256" key="5">
    <source>
        <dbReference type="PROSITE-ProRule" id="PRU00335"/>
    </source>
</evidence>
<dbReference type="Proteomes" id="UP000001817">
    <property type="component" value="Chromosome 1"/>
</dbReference>
<evidence type="ECO:0000256" key="4">
    <source>
        <dbReference type="ARBA" id="ARBA00023163"/>
    </source>
</evidence>
<dbReference type="PATRIC" id="fig|266265.5.peg.1791"/>
<dbReference type="OrthoDB" id="116240at2"/>
<sequence>MDNQKRNLILDRALEVFARHGYRRTSMNDIAEAAGVSRPGLYLYFQSKEQIFNDAIDHQSVRLIEEIGVGLNARAATEARLLHAFEVWTIRNFDANRTSPEAQEIADAAPVLAKEAHKAAYRRFESLLASILDAEHGTARQRLPSDETAHLLASAMRGFKLVAEDSAELRQMIWSLISLALHEPDMAHAPTRPPAKTRTRRKS</sequence>
<dbReference type="KEGG" id="bxb:DR64_389"/>
<dbReference type="AlphaFoldDB" id="Q140I0"/>
<dbReference type="InterPro" id="IPR001647">
    <property type="entry name" value="HTH_TetR"/>
</dbReference>
<proteinExistence type="predicted"/>
<evidence type="ECO:0000256" key="1">
    <source>
        <dbReference type="ARBA" id="ARBA00022491"/>
    </source>
</evidence>
<dbReference type="InterPro" id="IPR023772">
    <property type="entry name" value="DNA-bd_HTH_TetR-type_CS"/>
</dbReference>
<dbReference type="STRING" id="266265.Bxe_A2704"/>
<keyword evidence="8" id="KW-1185">Reference proteome</keyword>
<evidence type="ECO:0000256" key="3">
    <source>
        <dbReference type="ARBA" id="ARBA00023125"/>
    </source>
</evidence>
<dbReference type="PRINTS" id="PR00455">
    <property type="entry name" value="HTHTETR"/>
</dbReference>
<feature type="domain" description="HTH tetR-type" evidence="6">
    <location>
        <begin position="3"/>
        <end position="63"/>
    </location>
</feature>
<dbReference type="PANTHER" id="PTHR47506">
    <property type="entry name" value="TRANSCRIPTIONAL REGULATORY PROTEIN"/>
    <property type="match status" value="1"/>
</dbReference>
<evidence type="ECO:0000313" key="7">
    <source>
        <dbReference type="EMBL" id="ABE30259.1"/>
    </source>
</evidence>
<keyword evidence="1" id="KW-0678">Repressor</keyword>
<dbReference type="PROSITE" id="PS50977">
    <property type="entry name" value="HTH_TETR_2"/>
    <property type="match status" value="1"/>
</dbReference>
<keyword evidence="2" id="KW-0805">Transcription regulation</keyword>
<dbReference type="SUPFAM" id="SSF46689">
    <property type="entry name" value="Homeodomain-like"/>
    <property type="match status" value="1"/>
</dbReference>
<dbReference type="GO" id="GO:0003677">
    <property type="term" value="F:DNA binding"/>
    <property type="evidence" value="ECO:0007669"/>
    <property type="project" value="UniProtKB-UniRule"/>
</dbReference>
<gene>
    <name evidence="7" type="ORF">Bxe_A2704</name>
</gene>
<dbReference type="eggNOG" id="COG1309">
    <property type="taxonomic scope" value="Bacteria"/>
</dbReference>
<name>Q140I0_PARXL</name>
<dbReference type="InterPro" id="IPR009057">
    <property type="entry name" value="Homeodomain-like_sf"/>
</dbReference>
<dbReference type="FunFam" id="1.10.10.60:FF:000141">
    <property type="entry name" value="TetR family transcriptional regulator"/>
    <property type="match status" value="1"/>
</dbReference>
<organism evidence="7 8">
    <name type="scientific">Paraburkholderia xenovorans (strain LB400)</name>
    <dbReference type="NCBI Taxonomy" id="266265"/>
    <lineage>
        <taxon>Bacteria</taxon>
        <taxon>Pseudomonadati</taxon>
        <taxon>Pseudomonadota</taxon>
        <taxon>Betaproteobacteria</taxon>
        <taxon>Burkholderiales</taxon>
        <taxon>Burkholderiaceae</taxon>
        <taxon>Paraburkholderia</taxon>
    </lineage>
</organism>
<keyword evidence="3 5" id="KW-0238">DNA-binding</keyword>
<protein>
    <submittedName>
        <fullName evidence="7">Transcriptional regulator, TetR family</fullName>
    </submittedName>
</protein>
<keyword evidence="4" id="KW-0804">Transcription</keyword>
<feature type="DNA-binding region" description="H-T-H motif" evidence="5">
    <location>
        <begin position="26"/>
        <end position="45"/>
    </location>
</feature>
<dbReference type="Gene3D" id="1.10.357.10">
    <property type="entry name" value="Tetracycline Repressor, domain 2"/>
    <property type="match status" value="1"/>
</dbReference>
<reference evidence="7 8" key="1">
    <citation type="journal article" date="2006" name="Proc. Natl. Acad. Sci. U.S.A.">
        <title>Burkholderia xenovorans LB400 harbors a multi-replicon, 9.73-Mbp genome shaped for versatility.</title>
        <authorList>
            <person name="Chain P.S."/>
            <person name="Denef V.J."/>
            <person name="Konstantinidis K.T."/>
            <person name="Vergez L.M."/>
            <person name="Agullo L."/>
            <person name="Reyes V.L."/>
            <person name="Hauser L."/>
            <person name="Cordova M."/>
            <person name="Gomez L."/>
            <person name="Gonzalez M."/>
            <person name="Land M."/>
            <person name="Lao V."/>
            <person name="Larimer F."/>
            <person name="LiPuma J.J."/>
            <person name="Mahenthiralingam E."/>
            <person name="Malfatti S.A."/>
            <person name="Marx C.J."/>
            <person name="Parnell J.J."/>
            <person name="Ramette A."/>
            <person name="Richardson P."/>
            <person name="Seeger M."/>
            <person name="Smith D."/>
            <person name="Spilker T."/>
            <person name="Sul W.J."/>
            <person name="Tsoi T.V."/>
            <person name="Ulrich L.E."/>
            <person name="Zhulin I.B."/>
            <person name="Tiedje J.M."/>
        </authorList>
    </citation>
    <scope>NUCLEOTIDE SEQUENCE [LARGE SCALE GENOMIC DNA]</scope>
    <source>
        <strain evidence="7 8">LB400</strain>
    </source>
</reference>
<dbReference type="PANTHER" id="PTHR47506:SF1">
    <property type="entry name" value="HTH-TYPE TRANSCRIPTIONAL REGULATOR YJDC"/>
    <property type="match status" value="1"/>
</dbReference>
<dbReference type="KEGG" id="bxe:Bxe_A2704"/>
<dbReference type="PROSITE" id="PS01081">
    <property type="entry name" value="HTH_TETR_1"/>
    <property type="match status" value="1"/>
</dbReference>
<dbReference type="Pfam" id="PF00440">
    <property type="entry name" value="TetR_N"/>
    <property type="match status" value="1"/>
</dbReference>